<dbReference type="Gene3D" id="2.60.40.1180">
    <property type="entry name" value="Golgi alpha-mannosidase II"/>
    <property type="match status" value="1"/>
</dbReference>
<gene>
    <name evidence="10" type="ORF">BJ978_000449</name>
</gene>
<name>A0A9X2K9Y9_9MICO</name>
<feature type="domain" description="Alpha galactosidase C-terminal" evidence="9">
    <location>
        <begin position="363"/>
        <end position="440"/>
    </location>
</feature>
<dbReference type="RefSeq" id="WP_197738172.1">
    <property type="nucleotide sequence ID" value="NZ_BAAANU010000050.1"/>
</dbReference>
<dbReference type="InterPro" id="IPR013785">
    <property type="entry name" value="Aldolase_TIM"/>
</dbReference>
<dbReference type="CDD" id="cd14792">
    <property type="entry name" value="GH27"/>
    <property type="match status" value="1"/>
</dbReference>
<dbReference type="Pfam" id="PF10633">
    <property type="entry name" value="NPCBM_assoc"/>
    <property type="match status" value="1"/>
</dbReference>
<evidence type="ECO:0000256" key="1">
    <source>
        <dbReference type="ARBA" id="ARBA00009743"/>
    </source>
</evidence>
<dbReference type="InterPro" id="IPR017853">
    <property type="entry name" value="GH"/>
</dbReference>
<dbReference type="SUPFAM" id="SSF51011">
    <property type="entry name" value="Glycosyl hydrolase domain"/>
    <property type="match status" value="1"/>
</dbReference>
<evidence type="ECO:0000259" key="9">
    <source>
        <dbReference type="Pfam" id="PF17801"/>
    </source>
</evidence>
<keyword evidence="6 7" id="KW-0326">Glycosidase</keyword>
<dbReference type="PROSITE" id="PS00512">
    <property type="entry name" value="ALPHA_GALACTOSIDASE"/>
    <property type="match status" value="1"/>
</dbReference>
<comment type="caution">
    <text evidence="10">The sequence shown here is derived from an EMBL/GenBank/DDBJ whole genome shotgun (WGS) entry which is preliminary data.</text>
</comment>
<evidence type="ECO:0000313" key="11">
    <source>
        <dbReference type="Proteomes" id="UP001139722"/>
    </source>
</evidence>
<dbReference type="GO" id="GO:0030246">
    <property type="term" value="F:carbohydrate binding"/>
    <property type="evidence" value="ECO:0007669"/>
    <property type="project" value="UniProtKB-KW"/>
</dbReference>
<dbReference type="AlphaFoldDB" id="A0A9X2K9Y9"/>
<dbReference type="InterPro" id="IPR002241">
    <property type="entry name" value="Glyco_hydro_27"/>
</dbReference>
<keyword evidence="7" id="KW-1015">Disulfide bond</keyword>
<dbReference type="PANTHER" id="PTHR11452">
    <property type="entry name" value="ALPHA-GALACTOSIDASE/ALPHA-N-ACETYLGALACTOSAMINIDASE"/>
    <property type="match status" value="1"/>
</dbReference>
<feature type="domain" description="Alpha-galactosidase NEW3" evidence="8">
    <location>
        <begin position="468"/>
        <end position="536"/>
    </location>
</feature>
<dbReference type="PANTHER" id="PTHR11452:SF91">
    <property type="entry name" value="ALPHA-GALACTOSIDASE A-RELATED"/>
    <property type="match status" value="1"/>
</dbReference>
<dbReference type="PRINTS" id="PR00740">
    <property type="entry name" value="GLHYDRLASE27"/>
</dbReference>
<dbReference type="EC" id="3.2.1.22" evidence="7"/>
<keyword evidence="11" id="KW-1185">Reference proteome</keyword>
<dbReference type="InterPro" id="IPR018905">
    <property type="entry name" value="A-galactase_NEW3"/>
</dbReference>
<keyword evidence="5" id="KW-0325">Glycoprotein</keyword>
<dbReference type="GO" id="GO:0005975">
    <property type="term" value="P:carbohydrate metabolic process"/>
    <property type="evidence" value="ECO:0007669"/>
    <property type="project" value="InterPro"/>
</dbReference>
<comment type="similarity">
    <text evidence="1 7">Belongs to the glycosyl hydrolase 27 family.</text>
</comment>
<reference evidence="10" key="1">
    <citation type="submission" date="2022-06" db="EMBL/GenBank/DDBJ databases">
        <title>Sequencing the genomes of 1000 actinobacteria strains.</title>
        <authorList>
            <person name="Klenk H.-P."/>
        </authorList>
    </citation>
    <scope>NUCLEOTIDE SEQUENCE</scope>
    <source>
        <strain evidence="10">DSM 22016</strain>
    </source>
</reference>
<dbReference type="SUPFAM" id="SSF51445">
    <property type="entry name" value="(Trans)glycosidases"/>
    <property type="match status" value="1"/>
</dbReference>
<dbReference type="Gene3D" id="3.20.20.70">
    <property type="entry name" value="Aldolase class I"/>
    <property type="match status" value="1"/>
</dbReference>
<evidence type="ECO:0000256" key="2">
    <source>
        <dbReference type="ARBA" id="ARBA00022729"/>
    </source>
</evidence>
<dbReference type="InterPro" id="IPR013783">
    <property type="entry name" value="Ig-like_fold"/>
</dbReference>
<dbReference type="Pfam" id="PF16499">
    <property type="entry name" value="Melibiase_2"/>
    <property type="match status" value="1"/>
</dbReference>
<evidence type="ECO:0000259" key="8">
    <source>
        <dbReference type="Pfam" id="PF10633"/>
    </source>
</evidence>
<evidence type="ECO:0000256" key="4">
    <source>
        <dbReference type="ARBA" id="ARBA00022801"/>
    </source>
</evidence>
<protein>
    <recommendedName>
        <fullName evidence="7">Alpha-galactosidase</fullName>
        <ecNumber evidence="7">3.2.1.22</ecNumber>
    </recommendedName>
    <alternativeName>
        <fullName evidence="7">Melibiase</fullName>
    </alternativeName>
</protein>
<dbReference type="EMBL" id="JAMZDY010000001">
    <property type="protein sequence ID" value="MCP2369773.1"/>
    <property type="molecule type" value="Genomic_DNA"/>
</dbReference>
<dbReference type="InterPro" id="IPR013780">
    <property type="entry name" value="Glyco_hydro_b"/>
</dbReference>
<keyword evidence="3" id="KW-0430">Lectin</keyword>
<organism evidence="10 11">
    <name type="scientific">Agromyces terreus</name>
    <dbReference type="NCBI Taxonomy" id="424795"/>
    <lineage>
        <taxon>Bacteria</taxon>
        <taxon>Bacillati</taxon>
        <taxon>Actinomycetota</taxon>
        <taxon>Actinomycetes</taxon>
        <taxon>Micrococcales</taxon>
        <taxon>Microbacteriaceae</taxon>
        <taxon>Agromyces</taxon>
    </lineage>
</organism>
<proteinExistence type="inferred from homology"/>
<dbReference type="InterPro" id="IPR000111">
    <property type="entry name" value="Glyco_hydro_27/36_CS"/>
</dbReference>
<evidence type="ECO:0000313" key="10">
    <source>
        <dbReference type="EMBL" id="MCP2369773.1"/>
    </source>
</evidence>
<dbReference type="GO" id="GO:0004557">
    <property type="term" value="F:alpha-galactosidase activity"/>
    <property type="evidence" value="ECO:0007669"/>
    <property type="project" value="UniProtKB-EC"/>
</dbReference>
<dbReference type="Proteomes" id="UP001139722">
    <property type="component" value="Unassembled WGS sequence"/>
</dbReference>
<evidence type="ECO:0000256" key="3">
    <source>
        <dbReference type="ARBA" id="ARBA00022734"/>
    </source>
</evidence>
<evidence type="ECO:0000256" key="6">
    <source>
        <dbReference type="ARBA" id="ARBA00023295"/>
    </source>
</evidence>
<keyword evidence="4 7" id="KW-0378">Hydrolase</keyword>
<dbReference type="InterPro" id="IPR041233">
    <property type="entry name" value="Melibiase_C"/>
</dbReference>
<keyword evidence="2" id="KW-0732">Signal</keyword>
<sequence>MPMLHETPRRQRKGQGALRRVITAALTVFAVGAAMLGTVQPAAAAEDTDYYGGTYSADLSPAPPMGFNAWLSYKCNVNEDLIVEVADYIVSSGLKDAGYEYINLDDCWEGATRDADGRLQNDPVTFPHGIAWLGEYIHSKGLKFGIYSAASPVTCKGRPASDGYYDIDMQTFADWGVDYIKMDICGAAGNTEIKQNCDNTTISRMYEGRFREAAQAIIDTGRDMILAVSAPASIAAQCGYNSVAYADAMEWTPHYGQLWRTARDAGISWASIAKTYEPNVILSGSQSKGHWNDADMLMVGSTLPLVEQQTQFTLWAAMAAPLLISTNVADMSPEALAILSNEDIIAVNQDPLAKQGTVVQQGDGYDVLARPLANGDQAVVLFNKGESQRTITTDLTTTGMTAANPADAYTLKDLVTGEETSTTGSIQATVPAHGTVIYRVSAGADADVMPSVTVGAQSSIVDADGDYPVSVSLSNAGAAAVHDVAVSLTVPTGWGVAPAARTIATLAADSDKTVSFTLTPPDSLPAGTTTVPVTATAEFTFAGTDRALTAGTTVIAEHTYASLAEAFNSTVISADDATKTANFDGAGNSYSANALAELGATPGAALDVDGASLVWPDVNPGEPDNVAGSGALIRVPGHQFGERIVFLGAGQREASGEVTVYYHDGTSEQRTLGFPNWKMDSPEQGATFGAQPELVTKYRNTPKGPANFGLDYVVYSNSVDVDPTKSIAAVRLTSNASVHVFSFGVAAAPAPEPTPLTIALDGGVDPDAVEPGQVVTGSFTGGDPGSSATLKLGSTQVAEAEVDAVGVATFEFSVPEGAAAGPISLTAEGVDRNGQATTGSVELTIVVEEAPATESLVTVELQSHSGRTLAGGSTSVYLNGKWTAVTDADPTDEARVQISLKPGTYSFAQVYNGTRQQKQVVIASTEPQTVPFRTALVNLVLQSSTGAALDIPGKGSASYYAGSWQPITGVNTNNRAMVQAEMLPGTYSFAATYNGTRQQKQQTVKVPDLTGSANSVQSVYFHAALVKIELQDGVGTALDLPGTGSASYYAGSWRPITTASAGNPLVVEAQMLPGTYSFAATSAGERQQKQQTIVEPNINNHENSEQSVQFTF</sequence>
<accession>A0A9X2K9Y9</accession>
<evidence type="ECO:0000256" key="5">
    <source>
        <dbReference type="ARBA" id="ARBA00023180"/>
    </source>
</evidence>
<dbReference type="Pfam" id="PF17801">
    <property type="entry name" value="Melibiase_C"/>
    <property type="match status" value="1"/>
</dbReference>
<dbReference type="Gene3D" id="2.60.40.10">
    <property type="entry name" value="Immunoglobulins"/>
    <property type="match status" value="3"/>
</dbReference>
<evidence type="ECO:0000256" key="7">
    <source>
        <dbReference type="RuleBase" id="RU361168"/>
    </source>
</evidence>
<comment type="catalytic activity">
    <reaction evidence="7">
        <text>Hydrolysis of terminal, non-reducing alpha-D-galactose residues in alpha-D-galactosides, including galactose oligosaccharides, galactomannans and galactolipids.</text>
        <dbReference type="EC" id="3.2.1.22"/>
    </reaction>
</comment>